<dbReference type="RefSeq" id="WP_117748718.1">
    <property type="nucleotide sequence ID" value="NZ_QSTF01000091.1"/>
</dbReference>
<reference evidence="2 3" key="1">
    <citation type="submission" date="2018-08" db="EMBL/GenBank/DDBJ databases">
        <title>A genome reference for cultivated species of the human gut microbiota.</title>
        <authorList>
            <person name="Zou Y."/>
            <person name="Xue W."/>
            <person name="Luo G."/>
        </authorList>
    </citation>
    <scope>NUCLEOTIDE SEQUENCE [LARGE SCALE GENOMIC DNA]</scope>
    <source>
        <strain evidence="2 3">OM08-14</strain>
    </source>
</reference>
<proteinExistence type="predicted"/>
<evidence type="ECO:0000256" key="1">
    <source>
        <dbReference type="SAM" id="MobiDB-lite"/>
    </source>
</evidence>
<sequence length="120" mass="13565">MANNKPIDFGIQSFMDNVAENKPATPSVESASIAQNEVRQEVKRSPGRPAKSTQRSERIIFKLDTKSYTELSMIKVLNRLDIQDVVFAATVKFLKEFNSDKGLTAEGIELVKEIKEQYEK</sequence>
<dbReference type="Proteomes" id="UP000260780">
    <property type="component" value="Unassembled WGS sequence"/>
</dbReference>
<feature type="region of interest" description="Disordered" evidence="1">
    <location>
        <begin position="20"/>
        <end position="55"/>
    </location>
</feature>
<accession>A0A3E4VUG9</accession>
<gene>
    <name evidence="2" type="ORF">DXC17_17755</name>
</gene>
<evidence type="ECO:0000313" key="2">
    <source>
        <dbReference type="EMBL" id="RGM33579.1"/>
    </source>
</evidence>
<organism evidence="2 3">
    <name type="scientific">Phocaeicola plebeius</name>
    <dbReference type="NCBI Taxonomy" id="310297"/>
    <lineage>
        <taxon>Bacteria</taxon>
        <taxon>Pseudomonadati</taxon>
        <taxon>Bacteroidota</taxon>
        <taxon>Bacteroidia</taxon>
        <taxon>Bacteroidales</taxon>
        <taxon>Bacteroidaceae</taxon>
        <taxon>Phocaeicola</taxon>
    </lineage>
</organism>
<feature type="compositionally biased region" description="Polar residues" evidence="1">
    <location>
        <begin position="27"/>
        <end position="37"/>
    </location>
</feature>
<name>A0A3E4VUG9_9BACT</name>
<dbReference type="EMBL" id="QSTF01000091">
    <property type="protein sequence ID" value="RGM33579.1"/>
    <property type="molecule type" value="Genomic_DNA"/>
</dbReference>
<dbReference type="AlphaFoldDB" id="A0A3E4VUG9"/>
<protein>
    <submittedName>
        <fullName evidence="2">Uncharacterized protein</fullName>
    </submittedName>
</protein>
<evidence type="ECO:0000313" key="3">
    <source>
        <dbReference type="Proteomes" id="UP000260780"/>
    </source>
</evidence>
<comment type="caution">
    <text evidence="2">The sequence shown here is derived from an EMBL/GenBank/DDBJ whole genome shotgun (WGS) entry which is preliminary data.</text>
</comment>